<dbReference type="AlphaFoldDB" id="A0A6L6PD19"/>
<dbReference type="Gene3D" id="3.40.50.1820">
    <property type="entry name" value="alpha/beta hydrolase"/>
    <property type="match status" value="1"/>
</dbReference>
<name>A0A6L6PD19_9BURK</name>
<dbReference type="GO" id="GO:0016787">
    <property type="term" value="F:hydrolase activity"/>
    <property type="evidence" value="ECO:0007669"/>
    <property type="project" value="UniProtKB-KW"/>
</dbReference>
<keyword evidence="3" id="KW-1185">Reference proteome</keyword>
<evidence type="ECO:0000259" key="1">
    <source>
        <dbReference type="Pfam" id="PF12146"/>
    </source>
</evidence>
<reference evidence="2 3" key="1">
    <citation type="submission" date="2019-11" db="EMBL/GenBank/DDBJ databases">
        <title>Type strains purchased from KCTC, JCM and DSMZ.</title>
        <authorList>
            <person name="Lu H."/>
        </authorList>
    </citation>
    <scope>NUCLEOTIDE SEQUENCE [LARGE SCALE GENOMIC DNA]</scope>
    <source>
        <strain evidence="2 3">KCTC 22382</strain>
    </source>
</reference>
<dbReference type="EMBL" id="WNKY01000001">
    <property type="protein sequence ID" value="MTV36427.1"/>
    <property type="molecule type" value="Genomic_DNA"/>
</dbReference>
<dbReference type="Proteomes" id="UP000475582">
    <property type="component" value="Unassembled WGS sequence"/>
</dbReference>
<proteinExistence type="predicted"/>
<comment type="caution">
    <text evidence="2">The sequence shown here is derived from an EMBL/GenBank/DDBJ whole genome shotgun (WGS) entry which is preliminary data.</text>
</comment>
<dbReference type="InterPro" id="IPR017532">
    <property type="entry name" value="Hydrolase-2_PEP"/>
</dbReference>
<evidence type="ECO:0000313" key="2">
    <source>
        <dbReference type="EMBL" id="MTV36427.1"/>
    </source>
</evidence>
<dbReference type="RefSeq" id="WP_371866072.1">
    <property type="nucleotide sequence ID" value="NZ_WNKY01000001.1"/>
</dbReference>
<feature type="domain" description="Serine aminopeptidase S33" evidence="1">
    <location>
        <begin position="33"/>
        <end position="160"/>
    </location>
</feature>
<accession>A0A6L6PD19</accession>
<dbReference type="InterPro" id="IPR029058">
    <property type="entry name" value="AB_hydrolase_fold"/>
</dbReference>
<evidence type="ECO:0000313" key="3">
    <source>
        <dbReference type="Proteomes" id="UP000475582"/>
    </source>
</evidence>
<dbReference type="InterPro" id="IPR022742">
    <property type="entry name" value="Hydrolase_4"/>
</dbReference>
<keyword evidence="2" id="KW-0378">Hydrolase</keyword>
<sequence length="279" mass="30101">MDAASLSALPFFLSADEGERFCLYHEPEPGVPARGAILYIHPFAEELNKSRRMVALQARTYAQAGFGVLQIDLYGCGDSSGDLSKASWDIWLSDLTRAWHWLAERNLGPRYLWGLRLGALLALDMATRVRPQALILWQPALSGRAHLNQFARLQSAARLFSSAPAVEQDSEIAGYLMAPALSNAINQLDAGALTPRCPVQWMELSWPLQDAAADYAAAAGGARPALQAASSLLIDRWRSDGALVDAYPLHGEPFWSSAEIGVVSSLLDASNAAIGAEPA</sequence>
<dbReference type="Pfam" id="PF12146">
    <property type="entry name" value="Hydrolase_4"/>
    <property type="match status" value="1"/>
</dbReference>
<dbReference type="NCBIfam" id="TIGR03101">
    <property type="entry name" value="hydr2_PEP"/>
    <property type="match status" value="1"/>
</dbReference>
<protein>
    <submittedName>
        <fullName evidence="2">Hydrolase 2, exosortase A system-associated</fullName>
    </submittedName>
</protein>
<organism evidence="2 3">
    <name type="scientific">Duganella radicis</name>
    <dbReference type="NCBI Taxonomy" id="551988"/>
    <lineage>
        <taxon>Bacteria</taxon>
        <taxon>Pseudomonadati</taxon>
        <taxon>Pseudomonadota</taxon>
        <taxon>Betaproteobacteria</taxon>
        <taxon>Burkholderiales</taxon>
        <taxon>Oxalobacteraceae</taxon>
        <taxon>Telluria group</taxon>
        <taxon>Duganella</taxon>
    </lineage>
</organism>
<dbReference type="SUPFAM" id="SSF53474">
    <property type="entry name" value="alpha/beta-Hydrolases"/>
    <property type="match status" value="1"/>
</dbReference>
<gene>
    <name evidence="2" type="ORF">GM676_02370</name>
</gene>